<dbReference type="Pfam" id="PF00072">
    <property type="entry name" value="Response_reg"/>
    <property type="match status" value="1"/>
</dbReference>
<feature type="modified residue" description="4-aspartylphosphate" evidence="4">
    <location>
        <position position="53"/>
    </location>
</feature>
<accession>A0ABV2HHB1</accession>
<dbReference type="PANTHER" id="PTHR44591">
    <property type="entry name" value="STRESS RESPONSE REGULATOR PROTEIN 1"/>
    <property type="match status" value="1"/>
</dbReference>
<evidence type="ECO:0000256" key="1">
    <source>
        <dbReference type="ARBA" id="ARBA00022553"/>
    </source>
</evidence>
<keyword evidence="2" id="KW-0805">Transcription regulation</keyword>
<keyword evidence="3" id="KW-0804">Transcription</keyword>
<dbReference type="SUPFAM" id="SSF52172">
    <property type="entry name" value="CheY-like"/>
    <property type="match status" value="1"/>
</dbReference>
<dbReference type="SMART" id="SM00448">
    <property type="entry name" value="REC"/>
    <property type="match status" value="1"/>
</dbReference>
<keyword evidence="1 4" id="KW-0597">Phosphoprotein</keyword>
<keyword evidence="7" id="KW-1185">Reference proteome</keyword>
<name>A0ABV2HHB1_9HYPH</name>
<evidence type="ECO:0000256" key="3">
    <source>
        <dbReference type="ARBA" id="ARBA00023163"/>
    </source>
</evidence>
<dbReference type="Proteomes" id="UP001549086">
    <property type="component" value="Unassembled WGS sequence"/>
</dbReference>
<feature type="domain" description="Response regulatory" evidence="5">
    <location>
        <begin position="4"/>
        <end position="120"/>
    </location>
</feature>
<evidence type="ECO:0000313" key="7">
    <source>
        <dbReference type="Proteomes" id="UP001549086"/>
    </source>
</evidence>
<dbReference type="RefSeq" id="WP_354189895.1">
    <property type="nucleotide sequence ID" value="NZ_JBEPLI010000009.1"/>
</dbReference>
<sequence length="121" mass="13589">MSKTVMIVEDNELNMKLFRDLIEASGYKTVETRNGLVALDLARSSMPSLILVDIQLPEVSGIDVIKQLKEDEELKSIPIVAVTAFAMKGDEERIRASGCEEYMSKPISVPRFITMVKHFLD</sequence>
<evidence type="ECO:0000256" key="4">
    <source>
        <dbReference type="PROSITE-ProRule" id="PRU00169"/>
    </source>
</evidence>
<protein>
    <submittedName>
        <fullName evidence="6">Two-component system cell cycle response regulator DivK</fullName>
    </submittedName>
</protein>
<dbReference type="Gene3D" id="3.40.50.2300">
    <property type="match status" value="1"/>
</dbReference>
<evidence type="ECO:0000256" key="2">
    <source>
        <dbReference type="ARBA" id="ARBA00023015"/>
    </source>
</evidence>
<dbReference type="EMBL" id="JBEPLI010000009">
    <property type="protein sequence ID" value="MET3589945.1"/>
    <property type="molecule type" value="Genomic_DNA"/>
</dbReference>
<dbReference type="PANTHER" id="PTHR44591:SF3">
    <property type="entry name" value="RESPONSE REGULATORY DOMAIN-CONTAINING PROTEIN"/>
    <property type="match status" value="1"/>
</dbReference>
<dbReference type="InterPro" id="IPR050595">
    <property type="entry name" value="Bact_response_regulator"/>
</dbReference>
<organism evidence="6 7">
    <name type="scientific">Bartonella silvatica</name>
    <dbReference type="NCBI Taxonomy" id="357760"/>
    <lineage>
        <taxon>Bacteria</taxon>
        <taxon>Pseudomonadati</taxon>
        <taxon>Pseudomonadota</taxon>
        <taxon>Alphaproteobacteria</taxon>
        <taxon>Hyphomicrobiales</taxon>
        <taxon>Bartonellaceae</taxon>
        <taxon>Bartonella</taxon>
    </lineage>
</organism>
<dbReference type="PROSITE" id="PS50110">
    <property type="entry name" value="RESPONSE_REGULATORY"/>
    <property type="match status" value="1"/>
</dbReference>
<evidence type="ECO:0000259" key="5">
    <source>
        <dbReference type="PROSITE" id="PS50110"/>
    </source>
</evidence>
<reference evidence="6 7" key="1">
    <citation type="submission" date="2024-06" db="EMBL/GenBank/DDBJ databases">
        <title>Genomic Encyclopedia of Type Strains, Phase IV (KMG-IV): sequencing the most valuable type-strain genomes for metagenomic binning, comparative biology and taxonomic classification.</title>
        <authorList>
            <person name="Goeker M."/>
        </authorList>
    </citation>
    <scope>NUCLEOTIDE SEQUENCE [LARGE SCALE GENOMIC DNA]</scope>
    <source>
        <strain evidence="6 7">DSM 23649</strain>
    </source>
</reference>
<dbReference type="InterPro" id="IPR011006">
    <property type="entry name" value="CheY-like_superfamily"/>
</dbReference>
<proteinExistence type="predicted"/>
<gene>
    <name evidence="6" type="ORF">ABID23_001036</name>
</gene>
<dbReference type="CDD" id="cd17548">
    <property type="entry name" value="REC_DivK-like"/>
    <property type="match status" value="1"/>
</dbReference>
<comment type="caution">
    <text evidence="6">The sequence shown here is derived from an EMBL/GenBank/DDBJ whole genome shotgun (WGS) entry which is preliminary data.</text>
</comment>
<dbReference type="InterPro" id="IPR001789">
    <property type="entry name" value="Sig_transdc_resp-reg_receiver"/>
</dbReference>
<evidence type="ECO:0000313" key="6">
    <source>
        <dbReference type="EMBL" id="MET3589945.1"/>
    </source>
</evidence>